<dbReference type="KEGG" id="vab:WPS_18040"/>
<dbReference type="InterPro" id="IPR032710">
    <property type="entry name" value="NTF2-like_dom_sf"/>
</dbReference>
<dbReference type="GO" id="GO:0030638">
    <property type="term" value="P:polyketide metabolic process"/>
    <property type="evidence" value="ECO:0007669"/>
    <property type="project" value="InterPro"/>
</dbReference>
<dbReference type="EMBL" id="AP025523">
    <property type="protein sequence ID" value="BDE06528.1"/>
    <property type="molecule type" value="Genomic_DNA"/>
</dbReference>
<gene>
    <name evidence="2" type="ORF">WPS_18040</name>
</gene>
<dbReference type="Proteomes" id="UP001317532">
    <property type="component" value="Chromosome"/>
</dbReference>
<dbReference type="Gene3D" id="3.10.450.50">
    <property type="match status" value="1"/>
</dbReference>
<dbReference type="RefSeq" id="WP_317994188.1">
    <property type="nucleotide sequence ID" value="NZ_AP025523.1"/>
</dbReference>
<evidence type="ECO:0000256" key="1">
    <source>
        <dbReference type="SAM" id="MobiDB-lite"/>
    </source>
</evidence>
<feature type="region of interest" description="Disordered" evidence="1">
    <location>
        <begin position="1"/>
        <end position="25"/>
    </location>
</feature>
<dbReference type="PANTHER" id="PTHR38436">
    <property type="entry name" value="POLYKETIDE CYCLASE SNOAL-LIKE DOMAIN"/>
    <property type="match status" value="1"/>
</dbReference>
<accession>A0AAN1XW56</accession>
<dbReference type="InterPro" id="IPR009959">
    <property type="entry name" value="Cyclase_SnoaL-like"/>
</dbReference>
<sequence length="156" mass="17058">MHAAHHESASAATSPRYEETCSYNTRKTPSRQHQLGRFFIGLLERYWTPDARNHAAPPGTPATADALRAYHAGFFEALRAFDDVRIAIERQVAEGDLVATQIVLTATHAGEFAGIAATSRRVTLASMRFDRLGGGRIVEHWSVADMAGLIEQLSAP</sequence>
<evidence type="ECO:0000313" key="2">
    <source>
        <dbReference type="EMBL" id="BDE06528.1"/>
    </source>
</evidence>
<evidence type="ECO:0008006" key="4">
    <source>
        <dbReference type="Google" id="ProtNLM"/>
    </source>
</evidence>
<protein>
    <recommendedName>
        <fullName evidence="4">Ester cyclase</fullName>
    </recommendedName>
</protein>
<name>A0AAN1XW56_UNVUL</name>
<dbReference type="PANTHER" id="PTHR38436:SF1">
    <property type="entry name" value="ESTER CYCLASE"/>
    <property type="match status" value="1"/>
</dbReference>
<dbReference type="SUPFAM" id="SSF54427">
    <property type="entry name" value="NTF2-like"/>
    <property type="match status" value="1"/>
</dbReference>
<organism evidence="2 3">
    <name type="scientific">Vulcanimicrobium alpinum</name>
    <dbReference type="NCBI Taxonomy" id="3016050"/>
    <lineage>
        <taxon>Bacteria</taxon>
        <taxon>Bacillati</taxon>
        <taxon>Vulcanimicrobiota</taxon>
        <taxon>Vulcanimicrobiia</taxon>
        <taxon>Vulcanimicrobiales</taxon>
        <taxon>Vulcanimicrobiaceae</taxon>
        <taxon>Vulcanimicrobium</taxon>
    </lineage>
</organism>
<reference evidence="2 3" key="1">
    <citation type="journal article" date="2022" name="ISME Commun">
        <title>Vulcanimicrobium alpinus gen. nov. sp. nov., the first cultivated representative of the candidate phylum 'Eremiobacterota', is a metabolically versatile aerobic anoxygenic phototroph.</title>
        <authorList>
            <person name="Yabe S."/>
            <person name="Muto K."/>
            <person name="Abe K."/>
            <person name="Yokota A."/>
            <person name="Staudigel H."/>
            <person name="Tebo B.M."/>
        </authorList>
    </citation>
    <scope>NUCLEOTIDE SEQUENCE [LARGE SCALE GENOMIC DNA]</scope>
    <source>
        <strain evidence="2 3">WC8-2</strain>
    </source>
</reference>
<evidence type="ECO:0000313" key="3">
    <source>
        <dbReference type="Proteomes" id="UP001317532"/>
    </source>
</evidence>
<dbReference type="Pfam" id="PF07366">
    <property type="entry name" value="SnoaL"/>
    <property type="match status" value="1"/>
</dbReference>
<keyword evidence="3" id="KW-1185">Reference proteome</keyword>
<dbReference type="AlphaFoldDB" id="A0AAN1XW56"/>
<proteinExistence type="predicted"/>